<keyword evidence="4" id="KW-0833">Ubl conjugation pathway</keyword>
<evidence type="ECO:0000256" key="2">
    <source>
        <dbReference type="ARBA" id="ARBA00012759"/>
    </source>
</evidence>
<evidence type="ECO:0000313" key="9">
    <source>
        <dbReference type="EMBL" id="CAJ1392673.1"/>
    </source>
</evidence>
<name>A0AA36ISF7_9DINO</name>
<dbReference type="EC" id="3.4.19.12" evidence="2"/>
<comment type="catalytic activity">
    <reaction evidence="1">
        <text>Thiol-dependent hydrolysis of ester, thioester, amide, peptide and isopeptide bonds formed by the C-terminal Gly of ubiquitin (a 76-residue protein attached to proteins as an intracellular targeting signal).</text>
        <dbReference type="EC" id="3.4.19.12"/>
    </reaction>
</comment>
<evidence type="ECO:0000256" key="3">
    <source>
        <dbReference type="ARBA" id="ARBA00022670"/>
    </source>
</evidence>
<feature type="domain" description="DUF3645" evidence="8">
    <location>
        <begin position="635"/>
        <end position="665"/>
    </location>
</feature>
<dbReference type="Pfam" id="PF12340">
    <property type="entry name" value="DUF3638"/>
    <property type="match status" value="1"/>
</dbReference>
<dbReference type="EMBL" id="CAUJNA010002380">
    <property type="protein sequence ID" value="CAJ1392673.1"/>
    <property type="molecule type" value="Genomic_DNA"/>
</dbReference>
<protein>
    <recommendedName>
        <fullName evidence="2">ubiquitinyl hydrolase 1</fullName>
        <ecNumber evidence="2">3.4.19.12</ecNumber>
    </recommendedName>
</protein>
<sequence length="1136" mass="124967">MPFPEPPAPAPVPREVLLKHDVLRLAAWPIVQVADCTKRAVSGMAALPVPLQEMAQGCLSRLQSPGDLPALAQWLLQEIQGDHRCTSRGTRWVSRLQESLAELQMPKYAPVLRCGVHEMAAALQRQLNYDRQKAAEALSAAEEAASSLDTDSNAASFRALQLQAGVAPRIEFFGLVRLFMADCGADILAALGINEMKTLALVADALFLQVRATQCATALRVLREEDGRSAELKGKVVAEEVAKERHFLSGGMGALNGLLDPRLLAVEFLFGIMLRETQVQVLQAFVTGKEDAWVHQMLMGGGKTCVVAPIAAALLSTPARLFVAIVPSSLLTFSRQQLRSRLCSPSLGLPVLTFDFSRETPVSPLLLERLEHARKRRSAICSSPQSIKLLRVIELAAHQSVTGPALPAAGRMRRFLSAVGIRSEGVQRFAESDREEALQVARKMVDIFRGAVALIDEIDWVMHPLKSELHWPCGPVRPLDLAEATATCLESGLRWRIMGCMVDAILDRGGHVWAALEAGRSEQKVMLKPNPVVLNSRWYFTVLLPMLAKELAGFLGPRTPVPRDELLAFLGPEGRCGSTLTRLPDQETKLVTLARQLVHSVLPHLLSLPHRIRYGLLADKGSSDSRISTKGRAARRALLAVPFIGKDCPSTASEFAHPDVAIGLTLFAYHYEGLRKQDFLLLLKLLRAEMDEERGPHARRPTCLRWVSWVKEAGGRVTGFSWAGRLLADMPKDEVRLDAAPAHQVALEEGLEELRSNVWPLERVSLKDKQQVHQLWRLLWRCSGAVRHYLYEHVFPGVMGLSDSLLSCTAQELGSSVLFSRRLGFSGTPSEVLPASMGPIHYEQGCDAKILSTLLNPKVVMHTETLPVGWDPLWLLQRAARGDFHALIDAGALIVGLSNFAAATKLLEWLPESFLGVVFLTEADESVVLLRDRRILPLSDCGLSPSRRFTFYDHVHTTGLDVHQAPYARAALTLGKDMLWRDYAQAAFRMRGLGPGAQTLHLLVPPEIRHLMGAPQEPEEVPAKASGTGVDVSEDLISLSPVLQTGGQPQPLFGLDSLSEFDFFRPAGTPTPQSTHVTADSEEHNKALAAALRWTGGNTLESDIKQFALLCEQNVEALWRRAKLGKWCKVKRPRQA</sequence>
<comment type="caution">
    <text evidence="9">The sequence shown here is derived from an EMBL/GenBank/DDBJ whole genome shotgun (WGS) entry which is preliminary data.</text>
</comment>
<dbReference type="PANTHER" id="PTHR13367">
    <property type="entry name" value="UBIQUITIN THIOESTERASE"/>
    <property type="match status" value="1"/>
</dbReference>
<dbReference type="AlphaFoldDB" id="A0AA36ISF7"/>
<evidence type="ECO:0000256" key="1">
    <source>
        <dbReference type="ARBA" id="ARBA00000707"/>
    </source>
</evidence>
<keyword evidence="6" id="KW-0788">Thiol protease</keyword>
<dbReference type="GO" id="GO:0070530">
    <property type="term" value="F:K63-linked polyubiquitin modification-dependent protein binding"/>
    <property type="evidence" value="ECO:0007669"/>
    <property type="project" value="TreeGrafter"/>
</dbReference>
<gene>
    <name evidence="9" type="ORF">EVOR1521_LOCUS17715</name>
</gene>
<dbReference type="GO" id="GO:0005737">
    <property type="term" value="C:cytoplasm"/>
    <property type="evidence" value="ECO:0007669"/>
    <property type="project" value="TreeGrafter"/>
</dbReference>
<keyword evidence="3" id="KW-0645">Protease</keyword>
<dbReference type="InterPro" id="IPR022105">
    <property type="entry name" value="DUF3645"/>
</dbReference>
<evidence type="ECO:0000256" key="5">
    <source>
        <dbReference type="ARBA" id="ARBA00022801"/>
    </source>
</evidence>
<dbReference type="GO" id="GO:0004843">
    <property type="term" value="F:cysteine-type deubiquitinase activity"/>
    <property type="evidence" value="ECO:0007669"/>
    <property type="project" value="UniProtKB-EC"/>
</dbReference>
<dbReference type="PANTHER" id="PTHR13367:SF28">
    <property type="entry name" value="UBIQUITIN THIOESTERASE ZRANB1"/>
    <property type="match status" value="1"/>
</dbReference>
<dbReference type="InterPro" id="IPR051346">
    <property type="entry name" value="OTU_Deubiquitinase"/>
</dbReference>
<accession>A0AA36ISF7</accession>
<evidence type="ECO:0000313" key="10">
    <source>
        <dbReference type="Proteomes" id="UP001178507"/>
    </source>
</evidence>
<reference evidence="9" key="1">
    <citation type="submission" date="2023-08" db="EMBL/GenBank/DDBJ databases">
        <authorList>
            <person name="Chen Y."/>
            <person name="Shah S."/>
            <person name="Dougan E. K."/>
            <person name="Thang M."/>
            <person name="Chan C."/>
        </authorList>
    </citation>
    <scope>NUCLEOTIDE SEQUENCE</scope>
</reference>
<feature type="domain" description="DUF3638" evidence="7">
    <location>
        <begin position="261"/>
        <end position="372"/>
    </location>
</feature>
<dbReference type="Proteomes" id="UP001178507">
    <property type="component" value="Unassembled WGS sequence"/>
</dbReference>
<evidence type="ECO:0000259" key="7">
    <source>
        <dbReference type="Pfam" id="PF12340"/>
    </source>
</evidence>
<organism evidence="9 10">
    <name type="scientific">Effrenium voratum</name>
    <dbReference type="NCBI Taxonomy" id="2562239"/>
    <lineage>
        <taxon>Eukaryota</taxon>
        <taxon>Sar</taxon>
        <taxon>Alveolata</taxon>
        <taxon>Dinophyceae</taxon>
        <taxon>Suessiales</taxon>
        <taxon>Symbiodiniaceae</taxon>
        <taxon>Effrenium</taxon>
    </lineage>
</organism>
<dbReference type="GO" id="GO:0071947">
    <property type="term" value="P:protein deubiquitination involved in ubiquitin-dependent protein catabolic process"/>
    <property type="evidence" value="ECO:0007669"/>
    <property type="project" value="TreeGrafter"/>
</dbReference>
<keyword evidence="5" id="KW-0378">Hydrolase</keyword>
<dbReference type="Pfam" id="PF12359">
    <property type="entry name" value="DUF3645"/>
    <property type="match status" value="1"/>
</dbReference>
<keyword evidence="10" id="KW-1185">Reference proteome</keyword>
<proteinExistence type="predicted"/>
<evidence type="ECO:0000256" key="6">
    <source>
        <dbReference type="ARBA" id="ARBA00022807"/>
    </source>
</evidence>
<evidence type="ECO:0000256" key="4">
    <source>
        <dbReference type="ARBA" id="ARBA00022786"/>
    </source>
</evidence>
<dbReference type="GO" id="GO:0005634">
    <property type="term" value="C:nucleus"/>
    <property type="evidence" value="ECO:0007669"/>
    <property type="project" value="TreeGrafter"/>
</dbReference>
<evidence type="ECO:0000259" key="8">
    <source>
        <dbReference type="Pfam" id="PF12359"/>
    </source>
</evidence>
<dbReference type="InterPro" id="IPR022099">
    <property type="entry name" value="DUF3638"/>
</dbReference>